<organism evidence="3 4">
    <name type="scientific">Streptomyces diastaticus subsp. diastaticus</name>
    <dbReference type="NCBI Taxonomy" id="68040"/>
    <lineage>
        <taxon>Bacteria</taxon>
        <taxon>Bacillati</taxon>
        <taxon>Actinomycetota</taxon>
        <taxon>Actinomycetes</taxon>
        <taxon>Kitasatosporales</taxon>
        <taxon>Streptomycetaceae</taxon>
        <taxon>Streptomyces</taxon>
        <taxon>Streptomyces diastaticus group</taxon>
    </lineage>
</organism>
<sequence length="578" mass="57457">MTRMTDDSLSPAARLTSLADRVRDRSPALAGCLLGGAVAAGLGLGAYAVVVMALWIGSPYPDSGPGGATGTAAGLWLLGHGVGLTRTDTLTGTPAPLGLTPLLLAALPFWLVRRAAREAAEPETPEAPEIPGRTVVWGVTTGYAAVGALVALHATGGELRPALREAAWHLPLLALVAALAGLRSVRGRSADAPSPVGADGRFGGVRAAFGGRRGAAACRAGLAAALVLAGGGAVLVGASLVLGWEPARASYLMLTDVWSGRLAVLLLALALLPNAVIWGAAYALGAGFQVGAGTLVTPLAATSGPDLPPFPLLAALPTDGPGTPLTCAVAAIPVAAGVTAGWFTGRAAIPAARPDAPDGAARPAEEAPWSASATAGAAALAALVAGLVCAVAARAAGGPLGVARLAELGPVWWAAGGAAGAWTLLLGVPTALAVRAWRRRARRPRDPEAENGRWAGARLLGIAMTGTGPAVPGAAAPDGEAMPTGDAGKGQAGKGEAGKGEAGRGDEDTAPDEDAERVDPPDWWERVSRPDPVAALGGSPLGAPHDLYDQLPAHRPQEWRARPAGPQAPPGEGPPGGE</sequence>
<evidence type="ECO:0008006" key="5">
    <source>
        <dbReference type="Google" id="ProtNLM"/>
    </source>
</evidence>
<feature type="compositionally biased region" description="Pro residues" evidence="1">
    <location>
        <begin position="566"/>
        <end position="578"/>
    </location>
</feature>
<dbReference type="Proteomes" id="UP000472710">
    <property type="component" value="Unassembled WGS sequence"/>
</dbReference>
<comment type="caution">
    <text evidence="3">The sequence shown here is derived from an EMBL/GenBank/DDBJ whole genome shotgun (WGS) entry which is preliminary data.</text>
</comment>
<proteinExistence type="predicted"/>
<keyword evidence="4" id="KW-1185">Reference proteome</keyword>
<feature type="region of interest" description="Disordered" evidence="1">
    <location>
        <begin position="468"/>
        <end position="578"/>
    </location>
</feature>
<evidence type="ECO:0000256" key="2">
    <source>
        <dbReference type="SAM" id="Phobius"/>
    </source>
</evidence>
<accession>A0ABQ1CGL6</accession>
<gene>
    <name evidence="3" type="ORF">Sdia_03270</name>
</gene>
<reference evidence="3 4" key="1">
    <citation type="submission" date="2020-02" db="EMBL/GenBank/DDBJ databases">
        <title>Whole genome shotgun sequence of Streptomyces diastaticus subsp. diastaticus NBRC 13412.</title>
        <authorList>
            <person name="Ichikawa N."/>
            <person name="Komaki H."/>
            <person name="Tamura T."/>
        </authorList>
    </citation>
    <scope>NUCLEOTIDE SEQUENCE [LARGE SCALE GENOMIC DNA]</scope>
    <source>
        <strain evidence="3 4">NBRC 13412</strain>
    </source>
</reference>
<dbReference type="EMBL" id="BLLN01000001">
    <property type="protein sequence ID" value="GFH69559.1"/>
    <property type="molecule type" value="Genomic_DNA"/>
</dbReference>
<feature type="transmembrane region" description="Helical" evidence="2">
    <location>
        <begin position="95"/>
        <end position="113"/>
    </location>
</feature>
<keyword evidence="2" id="KW-1133">Transmembrane helix</keyword>
<feature type="compositionally biased region" description="Low complexity" evidence="1">
    <location>
        <begin position="468"/>
        <end position="481"/>
    </location>
</feature>
<dbReference type="Pfam" id="PF19877">
    <property type="entry name" value="DUF6350"/>
    <property type="match status" value="1"/>
</dbReference>
<feature type="transmembrane region" description="Helical" evidence="2">
    <location>
        <begin position="222"/>
        <end position="242"/>
    </location>
</feature>
<protein>
    <recommendedName>
        <fullName evidence="5">Integral membrane protein</fullName>
    </recommendedName>
</protein>
<feature type="transmembrane region" description="Helical" evidence="2">
    <location>
        <begin position="413"/>
        <end position="434"/>
    </location>
</feature>
<evidence type="ECO:0000313" key="3">
    <source>
        <dbReference type="EMBL" id="GFH69559.1"/>
    </source>
</evidence>
<dbReference type="InterPro" id="IPR045931">
    <property type="entry name" value="DUF6350"/>
</dbReference>
<feature type="transmembrane region" description="Helical" evidence="2">
    <location>
        <begin position="371"/>
        <end position="393"/>
    </location>
</feature>
<feature type="compositionally biased region" description="Basic and acidic residues" evidence="1">
    <location>
        <begin position="496"/>
        <end position="507"/>
    </location>
</feature>
<evidence type="ECO:0000313" key="4">
    <source>
        <dbReference type="Proteomes" id="UP000472710"/>
    </source>
</evidence>
<keyword evidence="2" id="KW-0812">Transmembrane</keyword>
<name>A0ABQ1CGL6_STRDI</name>
<feature type="transmembrane region" description="Helical" evidence="2">
    <location>
        <begin position="28"/>
        <end position="56"/>
    </location>
</feature>
<feature type="transmembrane region" description="Helical" evidence="2">
    <location>
        <begin position="166"/>
        <end position="185"/>
    </location>
</feature>
<feature type="compositionally biased region" description="Basic and acidic residues" evidence="1">
    <location>
        <begin position="517"/>
        <end position="529"/>
    </location>
</feature>
<keyword evidence="2" id="KW-0472">Membrane</keyword>
<feature type="transmembrane region" description="Helical" evidence="2">
    <location>
        <begin position="134"/>
        <end position="154"/>
    </location>
</feature>
<evidence type="ECO:0000256" key="1">
    <source>
        <dbReference type="SAM" id="MobiDB-lite"/>
    </source>
</evidence>
<feature type="transmembrane region" description="Helical" evidence="2">
    <location>
        <begin position="262"/>
        <end position="284"/>
    </location>
</feature>